<sequence length="236" mass="26194">MSQSCSSPNAFDAQHAAVYDDRWAPLAPLRDSLHLQMRFVLQQLPAAARVLCVGVGTGAELLALARFFPGWRFVAVDPSAPMLDVCRRKAAEAGVADRCEFHSCFIHEVPAGEPFDAATSVLVSQFITDRARRTEFFREIARRLRPDGLLITADLITAPDGQHERLLGVWSQMMRHVGASEAQIQAMFATYEHDMALLAAPVMEALLVEAGFDRPVRISQSLLIHAWFARRKSILP</sequence>
<gene>
    <name evidence="2" type="ORF">Verru16b_00884</name>
</gene>
<dbReference type="RefSeq" id="WP_069961147.1">
    <property type="nucleotide sequence ID" value="NZ_CP016094.1"/>
</dbReference>
<accession>A0A1D8ASK2</accession>
<dbReference type="SUPFAM" id="SSF53335">
    <property type="entry name" value="S-adenosyl-L-methionine-dependent methyltransferases"/>
    <property type="match status" value="1"/>
</dbReference>
<evidence type="ECO:0000259" key="1">
    <source>
        <dbReference type="Pfam" id="PF13649"/>
    </source>
</evidence>
<dbReference type="GO" id="GO:0008168">
    <property type="term" value="F:methyltransferase activity"/>
    <property type="evidence" value="ECO:0007669"/>
    <property type="project" value="TreeGrafter"/>
</dbReference>
<dbReference type="Pfam" id="PF13649">
    <property type="entry name" value="Methyltransf_25"/>
    <property type="match status" value="1"/>
</dbReference>
<dbReference type="EMBL" id="CP016094">
    <property type="protein sequence ID" value="AOS43826.1"/>
    <property type="molecule type" value="Genomic_DNA"/>
</dbReference>
<dbReference type="STRING" id="1838286.Verru16b_00884"/>
<dbReference type="AlphaFoldDB" id="A0A1D8ASK2"/>
<dbReference type="InterPro" id="IPR041698">
    <property type="entry name" value="Methyltransf_25"/>
</dbReference>
<dbReference type="InterPro" id="IPR029063">
    <property type="entry name" value="SAM-dependent_MTases_sf"/>
</dbReference>
<dbReference type="KEGG" id="obg:Verru16b_00884"/>
<dbReference type="CDD" id="cd02440">
    <property type="entry name" value="AdoMet_MTases"/>
    <property type="match status" value="1"/>
</dbReference>
<dbReference type="PANTHER" id="PTHR42912:SF93">
    <property type="entry name" value="N6-ADENOSINE-METHYLTRANSFERASE TMT1A"/>
    <property type="match status" value="1"/>
</dbReference>
<name>A0A1D8ASK2_9BACT</name>
<dbReference type="InterPro" id="IPR050508">
    <property type="entry name" value="Methyltransf_Superfamily"/>
</dbReference>
<dbReference type="Proteomes" id="UP000095228">
    <property type="component" value="Chromosome"/>
</dbReference>
<reference evidence="2 3" key="1">
    <citation type="submission" date="2016-06" db="EMBL/GenBank/DDBJ databases">
        <title>Three novel species with peptidoglycan cell walls form the new genus Lacunisphaera gen. nov. in the family Opitutaceae of the verrucomicrobial subdivision 4.</title>
        <authorList>
            <person name="Rast P."/>
            <person name="Gloeckner I."/>
            <person name="Jogler M."/>
            <person name="Boedeker C."/>
            <person name="Jeske O."/>
            <person name="Wiegand S."/>
            <person name="Reinhardt R."/>
            <person name="Schumann P."/>
            <person name="Rohde M."/>
            <person name="Spring S."/>
            <person name="Gloeckner F.O."/>
            <person name="Jogler C."/>
        </authorList>
    </citation>
    <scope>NUCLEOTIDE SEQUENCE [LARGE SCALE GENOMIC DNA]</scope>
    <source>
        <strain evidence="2 3">IG16b</strain>
    </source>
</reference>
<organism evidence="2 3">
    <name type="scientific">Lacunisphaera limnophila</name>
    <dbReference type="NCBI Taxonomy" id="1838286"/>
    <lineage>
        <taxon>Bacteria</taxon>
        <taxon>Pseudomonadati</taxon>
        <taxon>Verrucomicrobiota</taxon>
        <taxon>Opitutia</taxon>
        <taxon>Opitutales</taxon>
        <taxon>Opitutaceae</taxon>
        <taxon>Lacunisphaera</taxon>
    </lineage>
</organism>
<dbReference type="PANTHER" id="PTHR42912">
    <property type="entry name" value="METHYLTRANSFERASE"/>
    <property type="match status" value="1"/>
</dbReference>
<evidence type="ECO:0000313" key="2">
    <source>
        <dbReference type="EMBL" id="AOS43826.1"/>
    </source>
</evidence>
<feature type="domain" description="Methyltransferase" evidence="1">
    <location>
        <begin position="50"/>
        <end position="148"/>
    </location>
</feature>
<dbReference type="OrthoDB" id="213472at2"/>
<keyword evidence="3" id="KW-1185">Reference proteome</keyword>
<evidence type="ECO:0000313" key="3">
    <source>
        <dbReference type="Proteomes" id="UP000095228"/>
    </source>
</evidence>
<protein>
    <recommendedName>
        <fullName evidence="1">Methyltransferase domain-containing protein</fullName>
    </recommendedName>
</protein>
<proteinExistence type="predicted"/>
<dbReference type="Gene3D" id="3.40.50.150">
    <property type="entry name" value="Vaccinia Virus protein VP39"/>
    <property type="match status" value="1"/>
</dbReference>